<comment type="caution">
    <text evidence="2">The sequence shown here is derived from an EMBL/GenBank/DDBJ whole genome shotgun (WGS) entry which is preliminary data.</text>
</comment>
<name>A0ABW0PGN6_9BURK</name>
<reference evidence="3" key="1">
    <citation type="journal article" date="2019" name="Int. J. Syst. Evol. Microbiol.">
        <title>The Global Catalogue of Microorganisms (GCM) 10K type strain sequencing project: providing services to taxonomists for standard genome sequencing and annotation.</title>
        <authorList>
            <consortium name="The Broad Institute Genomics Platform"/>
            <consortium name="The Broad Institute Genome Sequencing Center for Infectious Disease"/>
            <person name="Wu L."/>
            <person name="Ma J."/>
        </authorList>
    </citation>
    <scope>NUCLEOTIDE SEQUENCE [LARGE SCALE GENOMIC DNA]</scope>
    <source>
        <strain evidence="3">CCUG 38813</strain>
    </source>
</reference>
<protein>
    <recommendedName>
        <fullName evidence="4">DNA-binding protein</fullName>
    </recommendedName>
</protein>
<proteinExistence type="predicted"/>
<organism evidence="2 3">
    <name type="scientific">Massilia jejuensis</name>
    <dbReference type="NCBI Taxonomy" id="648894"/>
    <lineage>
        <taxon>Bacteria</taxon>
        <taxon>Pseudomonadati</taxon>
        <taxon>Pseudomonadota</taxon>
        <taxon>Betaproteobacteria</taxon>
        <taxon>Burkholderiales</taxon>
        <taxon>Oxalobacteraceae</taxon>
        <taxon>Telluria group</taxon>
        <taxon>Massilia</taxon>
    </lineage>
</organism>
<evidence type="ECO:0000313" key="2">
    <source>
        <dbReference type="EMBL" id="MFC5511069.1"/>
    </source>
</evidence>
<keyword evidence="3" id="KW-1185">Reference proteome</keyword>
<dbReference type="InterPro" id="IPR010992">
    <property type="entry name" value="IHF-like_DNA-bd_dom_sf"/>
</dbReference>
<evidence type="ECO:0000256" key="1">
    <source>
        <dbReference type="ARBA" id="ARBA00023125"/>
    </source>
</evidence>
<sequence length="190" mass="20071">MTTSSSLQKADTNSTASAARSAGFNKREFSKLVAARFGVTLEEGALFFDEIGQRMGEGLAAGETVFLFGQGTLKVVKSRGATEDVRIRFRPTTRTEKTAAVAIEGLPGIAAGVIKDVLPISSISAGDRALQVDRACVAEGRGGKLVIYKDDEGQYRGVLTAPGTAPAESIMATKKAAKAWLREAFALTQR</sequence>
<evidence type="ECO:0008006" key="4">
    <source>
        <dbReference type="Google" id="ProtNLM"/>
    </source>
</evidence>
<dbReference type="Proteomes" id="UP001596031">
    <property type="component" value="Unassembled WGS sequence"/>
</dbReference>
<dbReference type="EMBL" id="JBHSMS010000026">
    <property type="protein sequence ID" value="MFC5511069.1"/>
    <property type="molecule type" value="Genomic_DNA"/>
</dbReference>
<keyword evidence="1" id="KW-0238">DNA-binding</keyword>
<accession>A0ABW0PGN6</accession>
<dbReference type="SUPFAM" id="SSF47729">
    <property type="entry name" value="IHF-like DNA-binding proteins"/>
    <property type="match status" value="1"/>
</dbReference>
<evidence type="ECO:0000313" key="3">
    <source>
        <dbReference type="Proteomes" id="UP001596031"/>
    </source>
</evidence>
<gene>
    <name evidence="2" type="ORF">ACFPOU_08010</name>
</gene>
<dbReference type="RefSeq" id="WP_379719270.1">
    <property type="nucleotide sequence ID" value="NZ_JBHSMS010000026.1"/>
</dbReference>